<feature type="domain" description="RSE1/DDB1/CPSF1 C-terminal" evidence="6">
    <location>
        <begin position="579"/>
        <end position="858"/>
    </location>
</feature>
<dbReference type="GO" id="GO:0005634">
    <property type="term" value="C:nucleus"/>
    <property type="evidence" value="ECO:0007669"/>
    <property type="project" value="UniProtKB-SubCell"/>
</dbReference>
<dbReference type="Pfam" id="PF10433">
    <property type="entry name" value="Beta-prop_RSE1_1st"/>
    <property type="match status" value="1"/>
</dbReference>
<dbReference type="InterPro" id="IPR058543">
    <property type="entry name" value="Beta-prop_RSE1/DDB1/CPSF1_2nd"/>
</dbReference>
<dbReference type="InterPro" id="IPR015943">
    <property type="entry name" value="WD40/YVTN_repeat-like_dom_sf"/>
</dbReference>
<reference evidence="9 10" key="1">
    <citation type="journal article" date="2018" name="G3 (Bethesda)">
        <title>Phylogenetic and Phylogenomic Definition of Rhizopus Species.</title>
        <authorList>
            <person name="Gryganskyi A.P."/>
            <person name="Golan J."/>
            <person name="Dolatabadi S."/>
            <person name="Mondo S."/>
            <person name="Robb S."/>
            <person name="Idnurm A."/>
            <person name="Muszewska A."/>
            <person name="Steczkiewicz K."/>
            <person name="Masonjones S."/>
            <person name="Liao H.L."/>
            <person name="Gajdeczka M.T."/>
            <person name="Anike F."/>
            <person name="Vuek A."/>
            <person name="Anishchenko I.M."/>
            <person name="Voigt K."/>
            <person name="de Hoog G.S."/>
            <person name="Smith M.E."/>
            <person name="Heitman J."/>
            <person name="Vilgalys R."/>
            <person name="Stajich J.E."/>
        </authorList>
    </citation>
    <scope>NUCLEOTIDE SEQUENCE [LARGE SCALE GENOMIC DNA]</scope>
    <source>
        <strain evidence="9 10">LSU 92-RS-03</strain>
    </source>
</reference>
<proteinExistence type="inferred from homology"/>
<evidence type="ECO:0000256" key="3">
    <source>
        <dbReference type="ARBA" id="ARBA00014577"/>
    </source>
</evidence>
<evidence type="ECO:0000259" key="7">
    <source>
        <dbReference type="Pfam" id="PF10433"/>
    </source>
</evidence>
<dbReference type="Gene3D" id="1.20.58.1520">
    <property type="match status" value="1"/>
</dbReference>
<evidence type="ECO:0000313" key="10">
    <source>
        <dbReference type="Proteomes" id="UP000253551"/>
    </source>
</evidence>
<evidence type="ECO:0000256" key="5">
    <source>
        <dbReference type="SAM" id="MobiDB-lite"/>
    </source>
</evidence>
<comment type="subcellular location">
    <subcellularLocation>
        <location evidence="1">Nucleus</location>
    </subcellularLocation>
</comment>
<dbReference type="Pfam" id="PF03178">
    <property type="entry name" value="CPSF_A"/>
    <property type="match status" value="1"/>
</dbReference>
<gene>
    <name evidence="9" type="primary">DDB1A_2</name>
    <name evidence="9" type="ORF">CU098_005386</name>
</gene>
<comment type="caution">
    <text evidence="9">The sequence shown here is derived from an EMBL/GenBank/DDBJ whole genome shotgun (WGS) entry which is preliminary data.</text>
</comment>
<dbReference type="InterPro" id="IPR036322">
    <property type="entry name" value="WD40_repeat_dom_sf"/>
</dbReference>
<evidence type="ECO:0000313" key="9">
    <source>
        <dbReference type="EMBL" id="RCI03048.1"/>
    </source>
</evidence>
<protein>
    <recommendedName>
        <fullName evidence="3">DNA damage-binding protein 1</fullName>
    </recommendedName>
</protein>
<evidence type="ECO:0000256" key="2">
    <source>
        <dbReference type="ARBA" id="ARBA00007453"/>
    </source>
</evidence>
<dbReference type="Proteomes" id="UP000253551">
    <property type="component" value="Unassembled WGS sequence"/>
</dbReference>
<dbReference type="EMBL" id="PJQM01001163">
    <property type="protein sequence ID" value="RCI03048.1"/>
    <property type="molecule type" value="Genomic_DNA"/>
</dbReference>
<accession>A0A367KLK7</accession>
<feature type="region of interest" description="Disordered" evidence="5">
    <location>
        <begin position="1268"/>
        <end position="1331"/>
    </location>
</feature>
<sequence length="1356" mass="153435">GRKGSISVLSGESDGLKTIQTFMYNDELKTLTENKKSTIKVEETTHTLLTVPQPLGGMLVIGEYIITYYDPYNNNMRELSIDPVKVTSWTFMRDGSNRCLLGDEEGYLYLFSVETANNRVVNLSSTIIGQVSRANCIVDLDNMMFYIGSAQGDSCLIQLVKSPESLKYSVKVLATYSCLGPIGDFCLFDYNKQGKQTMACCSGTEKDASIRIVENGIGFNKNFTLEFPLVSAVWSLGLSIPGKDSLLVSTAFNTVLLKPSNKLLELEEQDFYSALNLSQITLAADMYDGAIVQITSLSARMMTNDKQGKLIHEWKPPGGLEVSIAKIKGSLCVLCCQDDTIVYLEMTNKAFIQKNTTQVSDTSCLTISLKEENDTEYDYVAVGTCGSSPSVQFLRLPDLECMLDHRDMSSTTGPIDLLSIMMEDTLYFMILLGDGQMYSYSIEIQPDEIMLESETEIMVGTYCTALYPYQHDQQEKRIFVAGQRPTVIVSVNQSLLVYSVNLTNIFGLTKYNDMLGLMTESQLLFGQNDKVSKLHHTKYELPGEMPLRIEYTSNMKALVVGSCTNVHDINRNVVERTGKIRILNAQTFQVLDTYNLGVNEIVECITIVQFSEYPDEYVFVGTLIEDHEDPDKDSGRILVFTTESSKCELVDIVSLPNAVYSIVSIGNTVIASVQGQMYGLCRFQPDLLAGERIEFKFLIHDNVAILDMDTDKNNLLVGDLTQSMSLWKVNNDDKSLELKLEATDNEQVWITAVKFVSESVIIGADDRKNIFTMSKPSERSSRGISKLEIKGGYHIGSLINRFRKGILRDVGSIPECPNTISKYQSAFTFATANGSIGTANVESATKQLGVSIEDMLQSTLLRDDLILNDLLVPPTYPKRQSLVELNNKLDHETKMRDVHIQECLLQIKALSKELDLPLKEYDMSDLSWGNVQLISCDLRDLRELKVQRSQRFEILARSIQYYWVILEHPVNANHTLEVSLDQLFQQFPLTVSITPNTFHIKGTTYYNHASIQLSEQVLNQLHTMKQDLEMTYQERYSIHTKSVRKLHAVWDELQIPLLERPPLPETLSVNDMLKLKNIIDNLEPFIKKAFEKYILQFIEQLVPLWDACLVSSFERDEFIASLYEKNTKQEIKYTVNKHIEYLRSMEGKGKALMALMQERKDLIQKMIDFEKKASDPKRLFQASFQLLEEEKWRNSCLPRLLKLDRDLIRAIQEFEKLAGKPVMFGEKRYLDTLLEEIADREANQTFFGFLNTEPSKSASTVNIKRVKNPRPASVTSLGSMVKKQPKLRSMGPSQSTPLDKKPKKQQPKEEPAKPSIVHYIPPPLSPRPYKKNSRLTASMIPISTIHRSPLTTTKSI</sequence>
<dbReference type="STRING" id="4846.A0A367KLK7"/>
<feature type="domain" description="RSE1/DDB1/CPSF1 first beta-propeller" evidence="7">
    <location>
        <begin position="24"/>
        <end position="163"/>
    </location>
</feature>
<keyword evidence="10" id="KW-1185">Reference proteome</keyword>
<name>A0A367KLK7_RHIST</name>
<evidence type="ECO:0000256" key="1">
    <source>
        <dbReference type="ARBA" id="ARBA00004123"/>
    </source>
</evidence>
<dbReference type="InterPro" id="IPR004871">
    <property type="entry name" value="RSE1/DDB1/CPSF1_C"/>
</dbReference>
<dbReference type="PANTHER" id="PTHR10644">
    <property type="entry name" value="DNA REPAIR/RNA PROCESSING CPSF FAMILY"/>
    <property type="match status" value="1"/>
</dbReference>
<dbReference type="Pfam" id="PF03999">
    <property type="entry name" value="MAP65_ASE1"/>
    <property type="match status" value="1"/>
</dbReference>
<dbReference type="OrthoDB" id="433457at2759"/>
<dbReference type="InterPro" id="IPR018846">
    <property type="entry name" value="Beta-prop_RSE1/DDB1/CPSF1_1st"/>
</dbReference>
<comment type="similarity">
    <text evidence="2">Belongs to the DDB1 family.</text>
</comment>
<dbReference type="SUPFAM" id="SSF50998">
    <property type="entry name" value="Quinoprotein alcohol dehydrogenase-like"/>
    <property type="match status" value="1"/>
</dbReference>
<organism evidence="9 10">
    <name type="scientific">Rhizopus stolonifer</name>
    <name type="common">Rhizopus nigricans</name>
    <dbReference type="NCBI Taxonomy" id="4846"/>
    <lineage>
        <taxon>Eukaryota</taxon>
        <taxon>Fungi</taxon>
        <taxon>Fungi incertae sedis</taxon>
        <taxon>Mucoromycota</taxon>
        <taxon>Mucoromycotina</taxon>
        <taxon>Mucoromycetes</taxon>
        <taxon>Mucorales</taxon>
        <taxon>Mucorineae</taxon>
        <taxon>Rhizopodaceae</taxon>
        <taxon>Rhizopus</taxon>
    </lineage>
</organism>
<evidence type="ECO:0000256" key="4">
    <source>
        <dbReference type="ARBA" id="ARBA00023242"/>
    </source>
</evidence>
<dbReference type="GO" id="GO:0003676">
    <property type="term" value="F:nucleic acid binding"/>
    <property type="evidence" value="ECO:0007669"/>
    <property type="project" value="InterPro"/>
</dbReference>
<dbReference type="SUPFAM" id="SSF50978">
    <property type="entry name" value="WD40 repeat-like"/>
    <property type="match status" value="1"/>
</dbReference>
<evidence type="ECO:0000259" key="6">
    <source>
        <dbReference type="Pfam" id="PF03178"/>
    </source>
</evidence>
<dbReference type="InterPro" id="IPR011047">
    <property type="entry name" value="Quinoprotein_ADH-like_sf"/>
</dbReference>
<evidence type="ECO:0000259" key="8">
    <source>
        <dbReference type="Pfam" id="PF23726"/>
    </source>
</evidence>
<feature type="non-terminal residue" evidence="9">
    <location>
        <position position="1"/>
    </location>
</feature>
<dbReference type="Gene3D" id="2.130.10.10">
    <property type="entry name" value="YVTN repeat-like/Quinoprotein amine dehydrogenase"/>
    <property type="match status" value="3"/>
</dbReference>
<dbReference type="Pfam" id="PF23726">
    <property type="entry name" value="Beta-prop_RSE1_2nd"/>
    <property type="match status" value="1"/>
</dbReference>
<feature type="domain" description="RSE1/DDB1/CPSF1 second beta-propeller" evidence="8">
    <location>
        <begin position="224"/>
        <end position="513"/>
    </location>
</feature>
<dbReference type="InterPro" id="IPR050358">
    <property type="entry name" value="RSE1/DDB1/CFT1"/>
</dbReference>
<keyword evidence="4" id="KW-0539">Nucleus</keyword>